<dbReference type="SUPFAM" id="SSF51395">
    <property type="entry name" value="FMN-linked oxidoreductases"/>
    <property type="match status" value="1"/>
</dbReference>
<evidence type="ECO:0000259" key="4">
    <source>
        <dbReference type="Pfam" id="PF00724"/>
    </source>
</evidence>
<evidence type="ECO:0000256" key="3">
    <source>
        <dbReference type="ARBA" id="ARBA00023002"/>
    </source>
</evidence>
<dbReference type="AlphaFoldDB" id="A0A2N0BDL6"/>
<evidence type="ECO:0000313" key="5">
    <source>
        <dbReference type="EMBL" id="MDV6234279.1"/>
    </source>
</evidence>
<comment type="similarity">
    <text evidence="2">Belongs to the NADH:flavin oxidoreductase/NADH oxidase family.</text>
</comment>
<dbReference type="CDD" id="cd02933">
    <property type="entry name" value="OYE_like_FMN"/>
    <property type="match status" value="1"/>
</dbReference>
<dbReference type="EMBL" id="NPEF01000009">
    <property type="protein sequence ID" value="PJZ94617.1"/>
    <property type="molecule type" value="Genomic_DNA"/>
</dbReference>
<dbReference type="InterPro" id="IPR013785">
    <property type="entry name" value="Aldolase_TIM"/>
</dbReference>
<proteinExistence type="inferred from homology"/>
<dbReference type="EMBL" id="NPEF02000001">
    <property type="protein sequence ID" value="MDV6234279.1"/>
    <property type="molecule type" value="Genomic_DNA"/>
</dbReference>
<dbReference type="Gene3D" id="3.20.20.70">
    <property type="entry name" value="Aldolase class I"/>
    <property type="match status" value="1"/>
</dbReference>
<dbReference type="InterPro" id="IPR001155">
    <property type="entry name" value="OxRdtase_FMN_N"/>
</dbReference>
<comment type="cofactor">
    <cofactor evidence="1">
        <name>FMN</name>
        <dbReference type="ChEBI" id="CHEBI:58210"/>
    </cofactor>
</comment>
<evidence type="ECO:0000256" key="2">
    <source>
        <dbReference type="ARBA" id="ARBA00005979"/>
    </source>
</evidence>
<gene>
    <name evidence="5" type="ORF">CH379_001375</name>
    <name evidence="6" type="ORF">CH379_01650</name>
</gene>
<evidence type="ECO:0000256" key="1">
    <source>
        <dbReference type="ARBA" id="ARBA00001917"/>
    </source>
</evidence>
<reference evidence="5" key="3">
    <citation type="submission" date="2023-10" db="EMBL/GenBank/DDBJ databases">
        <authorList>
            <person name="Picardeau M."/>
            <person name="Thibeaux R."/>
        </authorList>
    </citation>
    <scope>NUCLEOTIDE SEQUENCE</scope>
    <source>
        <strain evidence="5">ATI7-C-A5</strain>
    </source>
</reference>
<protein>
    <submittedName>
        <fullName evidence="6">Alkene reductase</fullName>
    </submittedName>
</protein>
<reference evidence="6" key="1">
    <citation type="submission" date="2017-07" db="EMBL/GenBank/DDBJ databases">
        <title>Leptospira spp. isolated from tropical soils.</title>
        <authorList>
            <person name="Thibeaux R."/>
            <person name="Iraola G."/>
            <person name="Ferres I."/>
            <person name="Bierque E."/>
            <person name="Girault D."/>
            <person name="Soupe-Gilbert M.-E."/>
            <person name="Picardeau M."/>
            <person name="Goarant C."/>
        </authorList>
    </citation>
    <scope>NUCLEOTIDE SEQUENCE [LARGE SCALE GENOMIC DNA]</scope>
    <source>
        <strain evidence="6">ATI7-C-A5</strain>
    </source>
</reference>
<dbReference type="GO" id="GO:0016628">
    <property type="term" value="F:oxidoreductase activity, acting on the CH-CH group of donors, NAD or NADP as acceptor"/>
    <property type="evidence" value="ECO:0007669"/>
    <property type="project" value="UniProtKB-ARBA"/>
</dbReference>
<dbReference type="RefSeq" id="WP_100745369.1">
    <property type="nucleotide sequence ID" value="NZ_NPEF02000001.1"/>
</dbReference>
<dbReference type="Pfam" id="PF00724">
    <property type="entry name" value="Oxidored_FMN"/>
    <property type="match status" value="1"/>
</dbReference>
<keyword evidence="3" id="KW-0560">Oxidoreductase</keyword>
<name>A0A2N0BDL6_9LEPT</name>
<feature type="domain" description="NADH:flavin oxidoreductase/NADH oxidase N-terminal" evidence="4">
    <location>
        <begin position="11"/>
        <end position="337"/>
    </location>
</feature>
<dbReference type="GO" id="GO:0010181">
    <property type="term" value="F:FMN binding"/>
    <property type="evidence" value="ECO:0007669"/>
    <property type="project" value="InterPro"/>
</dbReference>
<accession>A0A2N0BDL6</accession>
<sequence length="365" mass="39343">MSTQANVSTDLFGSTRLGNLNLQNKIVMAPMTRSRALGNIPNSTMAEYYAQRAGAGLIVTEGTSPSPNGLGYARIPGLFSREQVEGWKLVTDAVHKKGGKIFAQLMHTGRASSIGNLPKGAEVLAPSAVGLSGQNWTDGEGLQPYTQPKEMSAEQIRTTISEYVQASKNAVAAGFDGVELHAANGYLLEQFLNPNSNRRTDSYGGSAENRNRFVIETAKAVAAAIGKEKTGIRISPYGVFNEMGAFDGVEEQYESLAAGLNEIGLVYVHMVDHSSQGAPEVPESVVLKIRKQFKNTLILSGGYDKVRAQSNLDDKKCELIAFGRPFIANPDFVHRLKIDAALAVADQTTFYTPGEKGYSDYPTLN</sequence>
<comment type="caution">
    <text evidence="6">The sequence shown here is derived from an EMBL/GenBank/DDBJ whole genome shotgun (WGS) entry which is preliminary data.</text>
</comment>
<evidence type="ECO:0000313" key="7">
    <source>
        <dbReference type="Proteomes" id="UP000232122"/>
    </source>
</evidence>
<dbReference type="PANTHER" id="PTHR22893:SF91">
    <property type="entry name" value="NADPH DEHYDROGENASE 2-RELATED"/>
    <property type="match status" value="1"/>
</dbReference>
<dbReference type="InterPro" id="IPR045247">
    <property type="entry name" value="Oye-like"/>
</dbReference>
<dbReference type="OrthoDB" id="9772736at2"/>
<dbReference type="Proteomes" id="UP000232122">
    <property type="component" value="Unassembled WGS sequence"/>
</dbReference>
<accession>A0A2N0BQJ5</accession>
<reference evidence="5 7" key="2">
    <citation type="journal article" date="2018" name="Microb. Genom.">
        <title>Deciphering the unexplored Leptospira diversity from soils uncovers genomic evolution to virulence.</title>
        <authorList>
            <person name="Thibeaux R."/>
            <person name="Iraola G."/>
            <person name="Ferres I."/>
            <person name="Bierque E."/>
            <person name="Girault D."/>
            <person name="Soupe-Gilbert M.E."/>
            <person name="Picardeau M."/>
            <person name="Goarant C."/>
        </authorList>
    </citation>
    <scope>NUCLEOTIDE SEQUENCE [LARGE SCALE GENOMIC DNA]</scope>
    <source>
        <strain evidence="5 7">ATI7-C-A5</strain>
    </source>
</reference>
<dbReference type="FunFam" id="3.20.20.70:FF:000059">
    <property type="entry name" value="N-ethylmaleimide reductase, FMN-linked"/>
    <property type="match status" value="1"/>
</dbReference>
<dbReference type="PANTHER" id="PTHR22893">
    <property type="entry name" value="NADH OXIDOREDUCTASE-RELATED"/>
    <property type="match status" value="1"/>
</dbReference>
<organism evidence="6">
    <name type="scientific">Leptospira ellisii</name>
    <dbReference type="NCBI Taxonomy" id="2023197"/>
    <lineage>
        <taxon>Bacteria</taxon>
        <taxon>Pseudomonadati</taxon>
        <taxon>Spirochaetota</taxon>
        <taxon>Spirochaetia</taxon>
        <taxon>Leptospirales</taxon>
        <taxon>Leptospiraceae</taxon>
        <taxon>Leptospira</taxon>
    </lineage>
</organism>
<evidence type="ECO:0000313" key="6">
    <source>
        <dbReference type="EMBL" id="PJZ94617.1"/>
    </source>
</evidence>
<dbReference type="GO" id="GO:0005829">
    <property type="term" value="C:cytosol"/>
    <property type="evidence" value="ECO:0007669"/>
    <property type="project" value="TreeGrafter"/>
</dbReference>
<keyword evidence="7" id="KW-1185">Reference proteome</keyword>